<keyword evidence="4" id="KW-1185">Reference proteome</keyword>
<comment type="caution">
    <text evidence="3">The sequence shown here is derived from an EMBL/GenBank/DDBJ whole genome shotgun (WGS) entry which is preliminary data.</text>
</comment>
<evidence type="ECO:0000256" key="1">
    <source>
        <dbReference type="SAM" id="Phobius"/>
    </source>
</evidence>
<dbReference type="AlphaFoldDB" id="A0A917JHG6"/>
<keyword evidence="1" id="KW-1133">Transmembrane helix</keyword>
<keyword evidence="1" id="KW-0472">Membrane</keyword>
<dbReference type="Gene3D" id="3.40.50.2000">
    <property type="entry name" value="Glycogen Phosphorylase B"/>
    <property type="match status" value="2"/>
</dbReference>
<organism evidence="3 4">
    <name type="scientific">Shewanella gelidii</name>
    <dbReference type="NCBI Taxonomy" id="1642821"/>
    <lineage>
        <taxon>Bacteria</taxon>
        <taxon>Pseudomonadati</taxon>
        <taxon>Pseudomonadota</taxon>
        <taxon>Gammaproteobacteria</taxon>
        <taxon>Alteromonadales</taxon>
        <taxon>Shewanellaceae</taxon>
        <taxon>Shewanella</taxon>
    </lineage>
</organism>
<feature type="domain" description="Glycosyl transferase family 1" evidence="2">
    <location>
        <begin position="204"/>
        <end position="361"/>
    </location>
</feature>
<reference evidence="3" key="2">
    <citation type="submission" date="2020-09" db="EMBL/GenBank/DDBJ databases">
        <authorList>
            <person name="Sun Q."/>
            <person name="Ohkuma M."/>
        </authorList>
    </citation>
    <scope>NUCLEOTIDE SEQUENCE</scope>
    <source>
        <strain evidence="3">JCM 30804</strain>
    </source>
</reference>
<feature type="transmembrane region" description="Helical" evidence="1">
    <location>
        <begin position="68"/>
        <end position="87"/>
    </location>
</feature>
<dbReference type="Proteomes" id="UP000613743">
    <property type="component" value="Unassembled WGS sequence"/>
</dbReference>
<protein>
    <recommendedName>
        <fullName evidence="2">Glycosyl transferase family 1 domain-containing protein</fullName>
    </recommendedName>
</protein>
<gene>
    <name evidence="3" type="ORF">GCM10009332_00550</name>
</gene>
<evidence type="ECO:0000259" key="2">
    <source>
        <dbReference type="Pfam" id="PF00534"/>
    </source>
</evidence>
<keyword evidence="1" id="KW-0812">Transmembrane</keyword>
<dbReference type="EMBL" id="BMPZ01000001">
    <property type="protein sequence ID" value="GGI67320.1"/>
    <property type="molecule type" value="Genomic_DNA"/>
</dbReference>
<reference evidence="3" key="1">
    <citation type="journal article" date="2014" name="Int. J. Syst. Evol. Microbiol.">
        <title>Complete genome sequence of Corynebacterium casei LMG S-19264T (=DSM 44701T), isolated from a smear-ripened cheese.</title>
        <authorList>
            <consortium name="US DOE Joint Genome Institute (JGI-PGF)"/>
            <person name="Walter F."/>
            <person name="Albersmeier A."/>
            <person name="Kalinowski J."/>
            <person name="Ruckert C."/>
        </authorList>
    </citation>
    <scope>NUCLEOTIDE SEQUENCE</scope>
    <source>
        <strain evidence="3">JCM 30804</strain>
    </source>
</reference>
<name>A0A917JHG6_9GAMM</name>
<dbReference type="GO" id="GO:0016757">
    <property type="term" value="F:glycosyltransferase activity"/>
    <property type="evidence" value="ECO:0007669"/>
    <property type="project" value="InterPro"/>
</dbReference>
<evidence type="ECO:0000313" key="3">
    <source>
        <dbReference type="EMBL" id="GGI67320.1"/>
    </source>
</evidence>
<accession>A0A917JHG6</accession>
<dbReference type="SUPFAM" id="SSF53756">
    <property type="entry name" value="UDP-Glycosyltransferase/glycogen phosphorylase"/>
    <property type="match status" value="1"/>
</dbReference>
<sequence length="385" mass="43883">MNSNRTVIVPHVGAGGGAGIYISDIYSYFKNKVGNVDVIGPFSCSYSGLNSDYLLCKSYFPNYKGVRLLAKIFWLVNCLLMHFFFLGSIRKCIAEIPAGTTLILTSSIQIHWARMFKKLGFKGRVVCFIQENLELDGLFGLYIRRFCLNHIDELACITQDWHDYASTFNVDSTLVMNSFDEYHFSNTVSYHASVVETKSLATSKHSDNSVLLYLGGGQRIKGWDFIKEVFLNLSKEYNIEILCLGTFSATQKKEIECINTRMTNESKLTVLENVSDVKLFYSICDFVLIPIISPHFCRPAIEAGFFTKTYIIPDFSELEFFAKHEENCLKYQSNSFSSFSKSVCRLLDEKKLCSRLARSNKAFANKIFYLGRFDDDMGKIFLSNK</sequence>
<proteinExistence type="predicted"/>
<evidence type="ECO:0000313" key="4">
    <source>
        <dbReference type="Proteomes" id="UP000613743"/>
    </source>
</evidence>
<dbReference type="InterPro" id="IPR001296">
    <property type="entry name" value="Glyco_trans_1"/>
</dbReference>
<dbReference type="Pfam" id="PF00534">
    <property type="entry name" value="Glycos_transf_1"/>
    <property type="match status" value="1"/>
</dbReference>
<dbReference type="RefSeq" id="WP_188916696.1">
    <property type="nucleotide sequence ID" value="NZ_BMPZ01000001.1"/>
</dbReference>